<reference evidence="1" key="2">
    <citation type="journal article" date="2022" name="New Phytol.">
        <title>Evolutionary transition to the ectomycorrhizal habit in the genomes of a hyperdiverse lineage of mushroom-forming fungi.</title>
        <authorList>
            <person name="Looney B."/>
            <person name="Miyauchi S."/>
            <person name="Morin E."/>
            <person name="Drula E."/>
            <person name="Courty P.E."/>
            <person name="Kohler A."/>
            <person name="Kuo A."/>
            <person name="LaButti K."/>
            <person name="Pangilinan J."/>
            <person name="Lipzen A."/>
            <person name="Riley R."/>
            <person name="Andreopoulos W."/>
            <person name="He G."/>
            <person name="Johnson J."/>
            <person name="Nolan M."/>
            <person name="Tritt A."/>
            <person name="Barry K.W."/>
            <person name="Grigoriev I.V."/>
            <person name="Nagy L.G."/>
            <person name="Hibbett D."/>
            <person name="Henrissat B."/>
            <person name="Matheny P.B."/>
            <person name="Labbe J."/>
            <person name="Martin F.M."/>
        </authorList>
    </citation>
    <scope>NUCLEOTIDE SEQUENCE</scope>
    <source>
        <strain evidence="1">EC-137</strain>
    </source>
</reference>
<gene>
    <name evidence="1" type="ORF">K488DRAFT_72608</name>
</gene>
<evidence type="ECO:0000313" key="2">
    <source>
        <dbReference type="Proteomes" id="UP000814128"/>
    </source>
</evidence>
<dbReference type="Proteomes" id="UP000814128">
    <property type="component" value="Unassembled WGS sequence"/>
</dbReference>
<sequence>MTYQWPFGELASYFFSQDTAVNDGSGGVEGRSGQGRSAAIEDVGVAVAHGSGVASAPPSIPAPTTNDSPGSGAGAEADRSAERTGRVEMNAGQNGCGLSLPLIQHSPLFQTRDGKQVLLGLAVVAILMAIIALVYVVVQNKRKKRQPICRHLAPRRLVRALLSESESFQRAKAARASAASGKTRVFLHETWMKIVTHWLNIM</sequence>
<name>A0ACB8QDS3_9AGAM</name>
<protein>
    <submittedName>
        <fullName evidence="1">Uncharacterized protein</fullName>
    </submittedName>
</protein>
<proteinExistence type="predicted"/>
<dbReference type="EMBL" id="MU273650">
    <property type="protein sequence ID" value="KAI0029892.1"/>
    <property type="molecule type" value="Genomic_DNA"/>
</dbReference>
<comment type="caution">
    <text evidence="1">The sequence shown here is derived from an EMBL/GenBank/DDBJ whole genome shotgun (WGS) entry which is preliminary data.</text>
</comment>
<reference evidence="1" key="1">
    <citation type="submission" date="2021-02" db="EMBL/GenBank/DDBJ databases">
        <authorList>
            <consortium name="DOE Joint Genome Institute"/>
            <person name="Ahrendt S."/>
            <person name="Looney B.P."/>
            <person name="Miyauchi S."/>
            <person name="Morin E."/>
            <person name="Drula E."/>
            <person name="Courty P.E."/>
            <person name="Chicoki N."/>
            <person name="Fauchery L."/>
            <person name="Kohler A."/>
            <person name="Kuo A."/>
            <person name="Labutti K."/>
            <person name="Pangilinan J."/>
            <person name="Lipzen A."/>
            <person name="Riley R."/>
            <person name="Andreopoulos W."/>
            <person name="He G."/>
            <person name="Johnson J."/>
            <person name="Barry K.W."/>
            <person name="Grigoriev I.V."/>
            <person name="Nagy L."/>
            <person name="Hibbett D."/>
            <person name="Henrissat B."/>
            <person name="Matheny P.B."/>
            <person name="Labbe J."/>
            <person name="Martin F."/>
        </authorList>
    </citation>
    <scope>NUCLEOTIDE SEQUENCE</scope>
    <source>
        <strain evidence="1">EC-137</strain>
    </source>
</reference>
<keyword evidence="2" id="KW-1185">Reference proteome</keyword>
<evidence type="ECO:0000313" key="1">
    <source>
        <dbReference type="EMBL" id="KAI0029892.1"/>
    </source>
</evidence>
<accession>A0ACB8QDS3</accession>
<organism evidence="1 2">
    <name type="scientific">Vararia minispora EC-137</name>
    <dbReference type="NCBI Taxonomy" id="1314806"/>
    <lineage>
        <taxon>Eukaryota</taxon>
        <taxon>Fungi</taxon>
        <taxon>Dikarya</taxon>
        <taxon>Basidiomycota</taxon>
        <taxon>Agaricomycotina</taxon>
        <taxon>Agaricomycetes</taxon>
        <taxon>Russulales</taxon>
        <taxon>Lachnocladiaceae</taxon>
        <taxon>Vararia</taxon>
    </lineage>
</organism>